<dbReference type="VEuPathDB" id="VectorBase:CQUJHB013133"/>
<dbReference type="AlphaFoldDB" id="B0WHT2"/>
<name>B0WHT2_CULQU</name>
<keyword evidence="3" id="KW-1185">Reference proteome</keyword>
<dbReference type="KEGG" id="cqu:CpipJ_CPIJ006708"/>
<dbReference type="EnsemblMetazoa" id="CPIJ006708-RA">
    <property type="protein sequence ID" value="CPIJ006708-PA"/>
    <property type="gene ID" value="CPIJ006708"/>
</dbReference>
<reference evidence="1" key="1">
    <citation type="submission" date="2007-03" db="EMBL/GenBank/DDBJ databases">
        <title>Annotation of Culex pipiens quinquefasciatus.</title>
        <authorList>
            <consortium name="The Broad Institute Genome Sequencing Platform"/>
            <person name="Atkinson P.W."/>
            <person name="Hemingway J."/>
            <person name="Christensen B.M."/>
            <person name="Higgs S."/>
            <person name="Kodira C."/>
            <person name="Hannick L."/>
            <person name="Megy K."/>
            <person name="O'Leary S."/>
            <person name="Pearson M."/>
            <person name="Haas B.J."/>
            <person name="Mauceli E."/>
            <person name="Wortman J.R."/>
            <person name="Lee N.H."/>
            <person name="Guigo R."/>
            <person name="Stanke M."/>
            <person name="Alvarado L."/>
            <person name="Amedeo P."/>
            <person name="Antoine C.H."/>
            <person name="Arensburger P."/>
            <person name="Bidwell S.L."/>
            <person name="Crawford M."/>
            <person name="Camaro F."/>
            <person name="Devon K."/>
            <person name="Engels R."/>
            <person name="Hammond M."/>
            <person name="Howarth C."/>
            <person name="Koehrsen M."/>
            <person name="Lawson D."/>
            <person name="Montgomery P."/>
            <person name="Nene V."/>
            <person name="Nusbaum C."/>
            <person name="Puiu D."/>
            <person name="Romero-Severson J."/>
            <person name="Severson D.W."/>
            <person name="Shumway M."/>
            <person name="Sisk P."/>
            <person name="Stolte C."/>
            <person name="Zeng Q."/>
            <person name="Eisenstadt E."/>
            <person name="Fraser-Liggett C."/>
            <person name="Strausberg R."/>
            <person name="Galagan J."/>
            <person name="Birren B."/>
            <person name="Collins F.H."/>
        </authorList>
    </citation>
    <scope>NUCLEOTIDE SEQUENCE [LARGE SCALE GENOMIC DNA]</scope>
    <source>
        <strain evidence="1">JHB</strain>
    </source>
</reference>
<dbReference type="Proteomes" id="UP000002320">
    <property type="component" value="Unassembled WGS sequence"/>
</dbReference>
<dbReference type="HOGENOM" id="CLU_1940141_0_0_1"/>
<dbReference type="InParanoid" id="B0WHT2"/>
<sequence>MRKGHLLPLVEVNDCKGRILDGFGHFTDLPRYEARVKMMDYLTNVSLPLPLPSLTEHLPLLLSQVEKGARGFFSRNVQVRLMDPAYLAPYVSCIRSEDFAFLTSFRVDQKCTNRGSFPASETKWSGMISN</sequence>
<dbReference type="GO" id="GO:0004812">
    <property type="term" value="F:aminoacyl-tRNA ligase activity"/>
    <property type="evidence" value="ECO:0007669"/>
    <property type="project" value="UniProtKB-KW"/>
</dbReference>
<evidence type="ECO:0000313" key="3">
    <source>
        <dbReference type="Proteomes" id="UP000002320"/>
    </source>
</evidence>
<keyword evidence="1" id="KW-0030">Aminoacyl-tRNA synthetase</keyword>
<evidence type="ECO:0000313" key="2">
    <source>
        <dbReference type="EnsemblMetazoa" id="CPIJ006708-PA"/>
    </source>
</evidence>
<reference evidence="2" key="2">
    <citation type="submission" date="2020-05" db="UniProtKB">
        <authorList>
            <consortium name="EnsemblMetazoa"/>
        </authorList>
    </citation>
    <scope>IDENTIFICATION</scope>
    <source>
        <strain evidence="2">JHB</strain>
    </source>
</reference>
<protein>
    <submittedName>
        <fullName evidence="1 2">Valyl-tRNA synthetase</fullName>
    </submittedName>
</protein>
<dbReference type="OrthoDB" id="629407at2759"/>
<accession>B0WHT2</accession>
<proteinExistence type="predicted"/>
<dbReference type="VEuPathDB" id="VectorBase:CPIJ006708"/>
<organism>
    <name type="scientific">Culex quinquefasciatus</name>
    <name type="common">Southern house mosquito</name>
    <name type="synonym">Culex pungens</name>
    <dbReference type="NCBI Taxonomy" id="7176"/>
    <lineage>
        <taxon>Eukaryota</taxon>
        <taxon>Metazoa</taxon>
        <taxon>Ecdysozoa</taxon>
        <taxon>Arthropoda</taxon>
        <taxon>Hexapoda</taxon>
        <taxon>Insecta</taxon>
        <taxon>Pterygota</taxon>
        <taxon>Neoptera</taxon>
        <taxon>Endopterygota</taxon>
        <taxon>Diptera</taxon>
        <taxon>Nematocera</taxon>
        <taxon>Culicoidea</taxon>
        <taxon>Culicidae</taxon>
        <taxon>Culicinae</taxon>
        <taxon>Culicini</taxon>
        <taxon>Culex</taxon>
        <taxon>Culex</taxon>
    </lineage>
</organism>
<gene>
    <name evidence="2" type="primary">6038469</name>
    <name evidence="1" type="ORF">CpipJ_CPIJ006708</name>
</gene>
<keyword evidence="1" id="KW-0436">Ligase</keyword>
<evidence type="ECO:0000313" key="1">
    <source>
        <dbReference type="EMBL" id="EDS27949.1"/>
    </source>
</evidence>
<dbReference type="EMBL" id="DS231939">
    <property type="protein sequence ID" value="EDS27949.1"/>
    <property type="molecule type" value="Genomic_DNA"/>
</dbReference>